<protein>
    <submittedName>
        <fullName evidence="2">Uncharacterized protein</fullName>
    </submittedName>
</protein>
<dbReference type="AlphaFoldDB" id="A0A917F9A4"/>
<dbReference type="Proteomes" id="UP000632498">
    <property type="component" value="Unassembled WGS sequence"/>
</dbReference>
<comment type="caution">
    <text evidence="2">The sequence shown here is derived from an EMBL/GenBank/DDBJ whole genome shotgun (WGS) entry which is preliminary data.</text>
</comment>
<evidence type="ECO:0000256" key="1">
    <source>
        <dbReference type="SAM" id="MobiDB-lite"/>
    </source>
</evidence>
<dbReference type="RefSeq" id="WP_188661284.1">
    <property type="nucleotide sequence ID" value="NZ_BMHV01000003.1"/>
</dbReference>
<feature type="region of interest" description="Disordered" evidence="1">
    <location>
        <begin position="45"/>
        <end position="66"/>
    </location>
</feature>
<organism evidence="2 3">
    <name type="scientific">Terasakiella brassicae</name>
    <dbReference type="NCBI Taxonomy" id="1634917"/>
    <lineage>
        <taxon>Bacteria</taxon>
        <taxon>Pseudomonadati</taxon>
        <taxon>Pseudomonadota</taxon>
        <taxon>Alphaproteobacteria</taxon>
        <taxon>Rhodospirillales</taxon>
        <taxon>Terasakiellaceae</taxon>
        <taxon>Terasakiella</taxon>
    </lineage>
</organism>
<gene>
    <name evidence="2" type="ORF">GCM10011332_05550</name>
</gene>
<reference evidence="2" key="2">
    <citation type="submission" date="2020-09" db="EMBL/GenBank/DDBJ databases">
        <authorList>
            <person name="Sun Q."/>
            <person name="Zhou Y."/>
        </authorList>
    </citation>
    <scope>NUCLEOTIDE SEQUENCE</scope>
    <source>
        <strain evidence="2">CGMCC 1.15254</strain>
    </source>
</reference>
<evidence type="ECO:0000313" key="3">
    <source>
        <dbReference type="Proteomes" id="UP000632498"/>
    </source>
</evidence>
<feature type="compositionally biased region" description="Polar residues" evidence="1">
    <location>
        <begin position="54"/>
        <end position="66"/>
    </location>
</feature>
<dbReference type="EMBL" id="BMHV01000003">
    <property type="protein sequence ID" value="GGF55055.1"/>
    <property type="molecule type" value="Genomic_DNA"/>
</dbReference>
<keyword evidence="3" id="KW-1185">Reference proteome</keyword>
<sequence length="66" mass="7614">MTDKTMTEGASSMPQAETTKRIVICDKRSLIAQNWEKHIFPKPDYFKTSRHTQKGNNRSITMNLAE</sequence>
<reference evidence="2" key="1">
    <citation type="journal article" date="2014" name="Int. J. Syst. Evol. Microbiol.">
        <title>Complete genome sequence of Corynebacterium casei LMG S-19264T (=DSM 44701T), isolated from a smear-ripened cheese.</title>
        <authorList>
            <consortium name="US DOE Joint Genome Institute (JGI-PGF)"/>
            <person name="Walter F."/>
            <person name="Albersmeier A."/>
            <person name="Kalinowski J."/>
            <person name="Ruckert C."/>
        </authorList>
    </citation>
    <scope>NUCLEOTIDE SEQUENCE</scope>
    <source>
        <strain evidence="2">CGMCC 1.15254</strain>
    </source>
</reference>
<name>A0A917F9A4_9PROT</name>
<proteinExistence type="predicted"/>
<accession>A0A917F9A4</accession>
<evidence type="ECO:0000313" key="2">
    <source>
        <dbReference type="EMBL" id="GGF55055.1"/>
    </source>
</evidence>